<dbReference type="InterPro" id="IPR023159">
    <property type="entry name" value="SO1590-like_sf"/>
</dbReference>
<feature type="region of interest" description="Disordered" evidence="1">
    <location>
        <begin position="1"/>
        <end position="27"/>
    </location>
</feature>
<dbReference type="EMBL" id="VKHT01000078">
    <property type="protein sequence ID" value="MBB0243447.1"/>
    <property type="molecule type" value="Genomic_DNA"/>
</dbReference>
<comment type="caution">
    <text evidence="2">The sequence shown here is derived from an EMBL/GenBank/DDBJ whole genome shotgun (WGS) entry which is preliminary data.</text>
</comment>
<feature type="non-terminal residue" evidence="2">
    <location>
        <position position="98"/>
    </location>
</feature>
<dbReference type="RefSeq" id="WP_182605118.1">
    <property type="nucleotide sequence ID" value="NZ_VKHT01000078.1"/>
</dbReference>
<dbReference type="Pfam" id="PF11528">
    <property type="entry name" value="DUF3224"/>
    <property type="match status" value="1"/>
</dbReference>
<dbReference type="Gene3D" id="2.40.350.10">
    <property type="entry name" value="SO1590-like"/>
    <property type="match status" value="1"/>
</dbReference>
<evidence type="ECO:0000313" key="3">
    <source>
        <dbReference type="Proteomes" id="UP000538929"/>
    </source>
</evidence>
<name>A0A7W3Y0N5_9ACTN</name>
<proteinExistence type="predicted"/>
<protein>
    <submittedName>
        <fullName evidence="2">DUF3224 family protein</fullName>
    </submittedName>
</protein>
<dbReference type="SUPFAM" id="SSF159238">
    <property type="entry name" value="SO1590-like"/>
    <property type="match status" value="1"/>
</dbReference>
<sequence>MHAQTSGHFVNSRWEERPLGPGGTGPRLARASVSNTFTGVIEAGDTDCVHAIAYAADGGGSYTGMQLPTGRVAGREGSLVPEERGSFGADGTVRGAFE</sequence>
<dbReference type="AlphaFoldDB" id="A0A7W3Y0N5"/>
<evidence type="ECO:0000256" key="1">
    <source>
        <dbReference type="SAM" id="MobiDB-lite"/>
    </source>
</evidence>
<organism evidence="2 3">
    <name type="scientific">Streptomyces alkaliphilus</name>
    <dbReference type="NCBI Taxonomy" id="1472722"/>
    <lineage>
        <taxon>Bacteria</taxon>
        <taxon>Bacillati</taxon>
        <taxon>Actinomycetota</taxon>
        <taxon>Actinomycetes</taxon>
        <taxon>Kitasatosporales</taxon>
        <taxon>Streptomycetaceae</taxon>
        <taxon>Streptomyces</taxon>
    </lineage>
</organism>
<feature type="region of interest" description="Disordered" evidence="1">
    <location>
        <begin position="75"/>
        <end position="98"/>
    </location>
</feature>
<evidence type="ECO:0000313" key="2">
    <source>
        <dbReference type="EMBL" id="MBB0243447.1"/>
    </source>
</evidence>
<reference evidence="3" key="1">
    <citation type="submission" date="2019-10" db="EMBL/GenBank/DDBJ databases">
        <title>Streptomyces sp. nov., a novel actinobacterium isolated from alkaline environment.</title>
        <authorList>
            <person name="Golinska P."/>
        </authorList>
    </citation>
    <scope>NUCLEOTIDE SEQUENCE [LARGE SCALE GENOMIC DNA]</scope>
    <source>
        <strain evidence="3">DSM 42118</strain>
    </source>
</reference>
<gene>
    <name evidence="2" type="ORF">FNQ90_04820</name>
</gene>
<dbReference type="Proteomes" id="UP000538929">
    <property type="component" value="Unassembled WGS sequence"/>
</dbReference>
<keyword evidence="3" id="KW-1185">Reference proteome</keyword>
<accession>A0A7W3Y0N5</accession>
<dbReference type="InterPro" id="IPR021607">
    <property type="entry name" value="DUF3224"/>
</dbReference>